<dbReference type="AlphaFoldDB" id="Q4T5X7"/>
<evidence type="ECO:0000313" key="1">
    <source>
        <dbReference type="EMBL" id="CAF91705.1"/>
    </source>
</evidence>
<gene>
    <name evidence="1" type="ORF">GSTENG00006592001</name>
</gene>
<comment type="caution">
    <text evidence="1">The sequence shown here is derived from an EMBL/GenBank/DDBJ whole genome shotgun (WGS) entry which is preliminary data.</text>
</comment>
<organism evidence="1">
    <name type="scientific">Tetraodon nigroviridis</name>
    <name type="common">Spotted green pufferfish</name>
    <name type="synonym">Chelonodon nigroviridis</name>
    <dbReference type="NCBI Taxonomy" id="99883"/>
    <lineage>
        <taxon>Eukaryota</taxon>
        <taxon>Metazoa</taxon>
        <taxon>Chordata</taxon>
        <taxon>Craniata</taxon>
        <taxon>Vertebrata</taxon>
        <taxon>Euteleostomi</taxon>
        <taxon>Actinopterygii</taxon>
        <taxon>Neopterygii</taxon>
        <taxon>Teleostei</taxon>
        <taxon>Neoteleostei</taxon>
        <taxon>Acanthomorphata</taxon>
        <taxon>Eupercaria</taxon>
        <taxon>Tetraodontiformes</taxon>
        <taxon>Tetradontoidea</taxon>
        <taxon>Tetraodontidae</taxon>
        <taxon>Tetraodon</taxon>
    </lineage>
</organism>
<dbReference type="KEGG" id="tng:GSTEN00006592G001"/>
<proteinExistence type="predicted"/>
<reference evidence="1" key="1">
    <citation type="journal article" date="2004" name="Nature">
        <title>Genome duplication in the teleost fish Tetraodon nigroviridis reveals the early vertebrate proto-karyotype.</title>
        <authorList>
            <person name="Jaillon O."/>
            <person name="Aury J.-M."/>
            <person name="Brunet F."/>
            <person name="Petit J.-L."/>
            <person name="Stange-Thomann N."/>
            <person name="Mauceli E."/>
            <person name="Bouneau L."/>
            <person name="Fischer C."/>
            <person name="Ozouf-Costaz C."/>
            <person name="Bernot A."/>
            <person name="Nicaud S."/>
            <person name="Jaffe D."/>
            <person name="Fisher S."/>
            <person name="Lutfalla G."/>
            <person name="Dossat C."/>
            <person name="Segurens B."/>
            <person name="Dasilva C."/>
            <person name="Salanoubat M."/>
            <person name="Levy M."/>
            <person name="Boudet N."/>
            <person name="Castellano S."/>
            <person name="Anthouard V."/>
            <person name="Jubin C."/>
            <person name="Castelli V."/>
            <person name="Katinka M."/>
            <person name="Vacherie B."/>
            <person name="Biemont C."/>
            <person name="Skalli Z."/>
            <person name="Cattolico L."/>
            <person name="Poulain J."/>
            <person name="De Berardinis V."/>
            <person name="Cruaud C."/>
            <person name="Duprat S."/>
            <person name="Brottier P."/>
            <person name="Coutanceau J.-P."/>
            <person name="Gouzy J."/>
            <person name="Parra G."/>
            <person name="Lardier G."/>
            <person name="Chapple C."/>
            <person name="McKernan K.J."/>
            <person name="McEwan P."/>
            <person name="Bosak S."/>
            <person name="Kellis M."/>
            <person name="Volff J.-N."/>
            <person name="Guigo R."/>
            <person name="Zody M.C."/>
            <person name="Mesirov J."/>
            <person name="Lindblad-Toh K."/>
            <person name="Birren B."/>
            <person name="Nusbaum C."/>
            <person name="Kahn D."/>
            <person name="Robinson-Rechavi M."/>
            <person name="Laudet V."/>
            <person name="Schachter V."/>
            <person name="Quetier F."/>
            <person name="Saurin W."/>
            <person name="Scarpelli C."/>
            <person name="Wincker P."/>
            <person name="Lander E.S."/>
            <person name="Weissenbach J."/>
            <person name="Roest Crollius H."/>
        </authorList>
    </citation>
    <scope>NUCLEOTIDE SEQUENCE [LARGE SCALE GENOMIC DNA]</scope>
</reference>
<feature type="non-terminal residue" evidence="1">
    <location>
        <position position="1"/>
    </location>
</feature>
<protein>
    <submittedName>
        <fullName evidence="1">(spotted green pufferfish) hypothetical protein</fullName>
    </submittedName>
</protein>
<reference evidence="1" key="2">
    <citation type="submission" date="2004-02" db="EMBL/GenBank/DDBJ databases">
        <authorList>
            <consortium name="Genoscope"/>
            <consortium name="Whitehead Institute Centre for Genome Research"/>
        </authorList>
    </citation>
    <scope>NUCLEOTIDE SEQUENCE</scope>
</reference>
<name>Q4T5X7_TETNG</name>
<accession>Q4T5X7</accession>
<dbReference type="EMBL" id="CAAE01009046">
    <property type="protein sequence ID" value="CAF91705.1"/>
    <property type="molecule type" value="Genomic_DNA"/>
</dbReference>
<sequence>FVTATQMAVVNKGLGGELGVITVLYCQEL</sequence>